<keyword evidence="8" id="KW-1185">Reference proteome</keyword>
<dbReference type="PANTHER" id="PTHR15549">
    <property type="entry name" value="PAIRED IMMUNOGLOBULIN-LIKE TYPE 2 RECEPTOR"/>
    <property type="match status" value="1"/>
</dbReference>
<feature type="region of interest" description="Disordered" evidence="5">
    <location>
        <begin position="248"/>
        <end position="286"/>
    </location>
</feature>
<evidence type="ECO:0000256" key="5">
    <source>
        <dbReference type="SAM" id="MobiDB-lite"/>
    </source>
</evidence>
<gene>
    <name evidence="7" type="ORF">B0H16DRAFT_1610194</name>
</gene>
<evidence type="ECO:0000313" key="7">
    <source>
        <dbReference type="EMBL" id="KAJ7717773.1"/>
    </source>
</evidence>
<organism evidence="7 8">
    <name type="scientific">Mycena metata</name>
    <dbReference type="NCBI Taxonomy" id="1033252"/>
    <lineage>
        <taxon>Eukaryota</taxon>
        <taxon>Fungi</taxon>
        <taxon>Dikarya</taxon>
        <taxon>Basidiomycota</taxon>
        <taxon>Agaricomycotina</taxon>
        <taxon>Agaricomycetes</taxon>
        <taxon>Agaricomycetidae</taxon>
        <taxon>Agaricales</taxon>
        <taxon>Marasmiineae</taxon>
        <taxon>Mycenaceae</taxon>
        <taxon>Mycena</taxon>
    </lineage>
</organism>
<evidence type="ECO:0000256" key="3">
    <source>
        <dbReference type="ARBA" id="ARBA00022989"/>
    </source>
</evidence>
<name>A0AAD7HCU4_9AGAR</name>
<accession>A0AAD7HCU4</accession>
<dbReference type="GO" id="GO:0016020">
    <property type="term" value="C:membrane"/>
    <property type="evidence" value="ECO:0007669"/>
    <property type="project" value="UniProtKB-SubCell"/>
</dbReference>
<feature type="compositionally biased region" description="Acidic residues" evidence="5">
    <location>
        <begin position="323"/>
        <end position="333"/>
    </location>
</feature>
<feature type="region of interest" description="Disordered" evidence="5">
    <location>
        <begin position="176"/>
        <end position="212"/>
    </location>
</feature>
<protein>
    <submittedName>
        <fullName evidence="7">Uncharacterized protein</fullName>
    </submittedName>
</protein>
<dbReference type="PANTHER" id="PTHR15549:SF33">
    <property type="entry name" value="MEMBRANE PROTEIN WSC4, PUTATIVE (AFU_ORTHOLOGUE AFUA_5G09020)-RELATED"/>
    <property type="match status" value="1"/>
</dbReference>
<feature type="region of interest" description="Disordered" evidence="5">
    <location>
        <begin position="308"/>
        <end position="333"/>
    </location>
</feature>
<keyword evidence="2 6" id="KW-0812">Transmembrane</keyword>
<dbReference type="EMBL" id="JARKIB010000272">
    <property type="protein sequence ID" value="KAJ7717773.1"/>
    <property type="molecule type" value="Genomic_DNA"/>
</dbReference>
<dbReference type="InterPro" id="IPR051694">
    <property type="entry name" value="Immunoregulatory_rcpt-like"/>
</dbReference>
<dbReference type="GO" id="GO:0071944">
    <property type="term" value="C:cell periphery"/>
    <property type="evidence" value="ECO:0007669"/>
    <property type="project" value="UniProtKB-ARBA"/>
</dbReference>
<evidence type="ECO:0000256" key="6">
    <source>
        <dbReference type="SAM" id="Phobius"/>
    </source>
</evidence>
<feature type="compositionally biased region" description="Low complexity" evidence="5">
    <location>
        <begin position="255"/>
        <end position="271"/>
    </location>
</feature>
<evidence type="ECO:0000256" key="4">
    <source>
        <dbReference type="ARBA" id="ARBA00023136"/>
    </source>
</evidence>
<sequence>MFTFQCDLAAQDCPTLWPNGSGYSPFDISQFTGDFESNILAFTTSSCVQDLRLSGTVGRCGFPGAPCSILLGRFSNCASGFASTCVNGVCAGAVGSSCPAGTPVGNTAGCNFGMSCGSDSLCGGAGSTIQRGENLEIGLNIGVDYCVSGVSAIRDAGSVIQACAAGPPLVITSASASSSSSQSSSSSVTTSTSSATSSISSPSSTTPTTSHRAKPVGAIAGGVVAGVVGLALLAAFFIRKKKKNSELKQVENQYPASPALSPESSSRLPALTSGNASPYLPKRSAHPTHLEMRGNELAWTARTHQQATEASSLTVMVPRNVGGEDDPPGYDFV</sequence>
<keyword evidence="4 6" id="KW-0472">Membrane</keyword>
<proteinExistence type="predicted"/>
<evidence type="ECO:0000256" key="1">
    <source>
        <dbReference type="ARBA" id="ARBA00004167"/>
    </source>
</evidence>
<feature type="transmembrane region" description="Helical" evidence="6">
    <location>
        <begin position="216"/>
        <end position="238"/>
    </location>
</feature>
<dbReference type="Proteomes" id="UP001215598">
    <property type="component" value="Unassembled WGS sequence"/>
</dbReference>
<keyword evidence="3 6" id="KW-1133">Transmembrane helix</keyword>
<comment type="subcellular location">
    <subcellularLocation>
        <location evidence="1">Membrane</location>
        <topology evidence="1">Single-pass membrane protein</topology>
    </subcellularLocation>
</comment>
<evidence type="ECO:0000313" key="8">
    <source>
        <dbReference type="Proteomes" id="UP001215598"/>
    </source>
</evidence>
<reference evidence="7" key="1">
    <citation type="submission" date="2023-03" db="EMBL/GenBank/DDBJ databases">
        <title>Massive genome expansion in bonnet fungi (Mycena s.s.) driven by repeated elements and novel gene families across ecological guilds.</title>
        <authorList>
            <consortium name="Lawrence Berkeley National Laboratory"/>
            <person name="Harder C.B."/>
            <person name="Miyauchi S."/>
            <person name="Viragh M."/>
            <person name="Kuo A."/>
            <person name="Thoen E."/>
            <person name="Andreopoulos B."/>
            <person name="Lu D."/>
            <person name="Skrede I."/>
            <person name="Drula E."/>
            <person name="Henrissat B."/>
            <person name="Morin E."/>
            <person name="Kohler A."/>
            <person name="Barry K."/>
            <person name="LaButti K."/>
            <person name="Morin E."/>
            <person name="Salamov A."/>
            <person name="Lipzen A."/>
            <person name="Mereny Z."/>
            <person name="Hegedus B."/>
            <person name="Baldrian P."/>
            <person name="Stursova M."/>
            <person name="Weitz H."/>
            <person name="Taylor A."/>
            <person name="Grigoriev I.V."/>
            <person name="Nagy L.G."/>
            <person name="Martin F."/>
            <person name="Kauserud H."/>
        </authorList>
    </citation>
    <scope>NUCLEOTIDE SEQUENCE</scope>
    <source>
        <strain evidence="7">CBHHK182m</strain>
    </source>
</reference>
<dbReference type="AlphaFoldDB" id="A0AAD7HCU4"/>
<evidence type="ECO:0000256" key="2">
    <source>
        <dbReference type="ARBA" id="ARBA00022692"/>
    </source>
</evidence>
<comment type="caution">
    <text evidence="7">The sequence shown here is derived from an EMBL/GenBank/DDBJ whole genome shotgun (WGS) entry which is preliminary data.</text>
</comment>